<feature type="transmembrane region" description="Helical" evidence="7">
    <location>
        <begin position="86"/>
        <end position="105"/>
    </location>
</feature>
<dbReference type="GO" id="GO:0043190">
    <property type="term" value="C:ATP-binding cassette (ABC) transporter complex"/>
    <property type="evidence" value="ECO:0007669"/>
    <property type="project" value="InterPro"/>
</dbReference>
<evidence type="ECO:0000313" key="9">
    <source>
        <dbReference type="Proteomes" id="UP000051957"/>
    </source>
</evidence>
<keyword evidence="4 7" id="KW-1133">Transmembrane helix</keyword>
<evidence type="ECO:0000256" key="4">
    <source>
        <dbReference type="ARBA" id="ARBA00022989"/>
    </source>
</evidence>
<keyword evidence="6" id="KW-0813">Transport</keyword>
<keyword evidence="3 6" id="KW-0812">Transmembrane</keyword>
<feature type="transmembrane region" description="Helical" evidence="7">
    <location>
        <begin position="43"/>
        <end position="66"/>
    </location>
</feature>
<comment type="subcellular location">
    <subcellularLocation>
        <location evidence="6">Cell membrane</location>
        <topology evidence="6">Multi-pass membrane protein</topology>
    </subcellularLocation>
    <subcellularLocation>
        <location evidence="1">Membrane</location>
        <topology evidence="1">Multi-pass membrane protein</topology>
    </subcellularLocation>
</comment>
<sequence>MFSLEFMQNAYLAGTLIAIVSGIMGVFVVARNMPFMTHTLSEIGFAGAAFGIFIGWTPLNGMLAFTTVSSILVGELSGAVESRRESVISAISGLFIGLGILFLSLSNKNSSYATNILFGSVIGISHQEVVQMASLSVLVLIVLFVIFRNLKDDSFDAVGAKTNHIHSALISIIFLVLLAFSVSVAAQIVGSLLIFVLLTLPAASSKYFAHTVIQMMLLAIAFALFGVWFGLYLGYVTNWPVTFFIATIEAVIYASALLYNSISNKSR</sequence>
<evidence type="ECO:0000256" key="2">
    <source>
        <dbReference type="ARBA" id="ARBA00008034"/>
    </source>
</evidence>
<evidence type="ECO:0000256" key="3">
    <source>
        <dbReference type="ARBA" id="ARBA00022692"/>
    </source>
</evidence>
<dbReference type="GeneID" id="69803567"/>
<protein>
    <submittedName>
        <fullName evidence="8">ABC transporter</fullName>
    </submittedName>
</protein>
<dbReference type="InterPro" id="IPR001626">
    <property type="entry name" value="ABC_TroCD"/>
</dbReference>
<dbReference type="SUPFAM" id="SSF81345">
    <property type="entry name" value="ABC transporter involved in vitamin B12 uptake, BtuC"/>
    <property type="match status" value="1"/>
</dbReference>
<reference evidence="8 9" key="1">
    <citation type="journal article" date="2015" name="Genome Announc.">
        <title>Expanding the biotechnology potential of lactobacilli through comparative genomics of 213 strains and associated genera.</title>
        <authorList>
            <person name="Sun Z."/>
            <person name="Harris H.M."/>
            <person name="McCann A."/>
            <person name="Guo C."/>
            <person name="Argimon S."/>
            <person name="Zhang W."/>
            <person name="Yang X."/>
            <person name="Jeffery I.B."/>
            <person name="Cooney J.C."/>
            <person name="Kagawa T.F."/>
            <person name="Liu W."/>
            <person name="Song Y."/>
            <person name="Salvetti E."/>
            <person name="Wrobel A."/>
            <person name="Rasinkangas P."/>
            <person name="Parkhill J."/>
            <person name="Rea M.C."/>
            <person name="O'Sullivan O."/>
            <person name="Ritari J."/>
            <person name="Douillard F.P."/>
            <person name="Paul Ross R."/>
            <person name="Yang R."/>
            <person name="Briner A.E."/>
            <person name="Felis G.E."/>
            <person name="de Vos W.M."/>
            <person name="Barrangou R."/>
            <person name="Klaenhammer T.R."/>
            <person name="Caufield P.W."/>
            <person name="Cui Y."/>
            <person name="Zhang H."/>
            <person name="O'Toole P.W."/>
        </authorList>
    </citation>
    <scope>NUCLEOTIDE SEQUENCE [LARGE SCALE GENOMIC DNA]</scope>
    <source>
        <strain evidence="8 9">DSM 5707</strain>
    </source>
</reference>
<accession>A0A0R1Z2S9</accession>
<feature type="transmembrane region" description="Helical" evidence="7">
    <location>
        <begin position="241"/>
        <end position="259"/>
    </location>
</feature>
<name>A0A0R1Z2S9_9LACO</name>
<dbReference type="RefSeq" id="WP_057908946.1">
    <property type="nucleotide sequence ID" value="NZ_AZGK01000009.1"/>
</dbReference>
<dbReference type="Pfam" id="PF00950">
    <property type="entry name" value="ABC-3"/>
    <property type="match status" value="1"/>
</dbReference>
<evidence type="ECO:0000256" key="6">
    <source>
        <dbReference type="RuleBase" id="RU003943"/>
    </source>
</evidence>
<comment type="similarity">
    <text evidence="2 6">Belongs to the ABC-3 integral membrane protein family.</text>
</comment>
<evidence type="ECO:0000313" key="8">
    <source>
        <dbReference type="EMBL" id="KRM46166.1"/>
    </source>
</evidence>
<dbReference type="InterPro" id="IPR037294">
    <property type="entry name" value="ABC_BtuC-like"/>
</dbReference>
<dbReference type="PATRIC" id="fig|1423784.4.peg.2415"/>
<comment type="caution">
    <text evidence="8">The sequence shown here is derived from an EMBL/GenBank/DDBJ whole genome shotgun (WGS) entry which is preliminary data.</text>
</comment>
<dbReference type="Gene3D" id="1.10.3470.10">
    <property type="entry name" value="ABC transporter involved in vitamin B12 uptake, BtuC"/>
    <property type="match status" value="1"/>
</dbReference>
<organism evidence="8 9">
    <name type="scientific">Lentilactobacillus parabuchneri DSM 5707 = NBRC 107865</name>
    <dbReference type="NCBI Taxonomy" id="1423784"/>
    <lineage>
        <taxon>Bacteria</taxon>
        <taxon>Bacillati</taxon>
        <taxon>Bacillota</taxon>
        <taxon>Bacilli</taxon>
        <taxon>Lactobacillales</taxon>
        <taxon>Lactobacillaceae</taxon>
        <taxon>Lentilactobacillus</taxon>
    </lineage>
</organism>
<proteinExistence type="inferred from homology"/>
<keyword evidence="5 7" id="KW-0472">Membrane</keyword>
<dbReference type="AlphaFoldDB" id="A0A0R1Z2S9"/>
<evidence type="ECO:0000256" key="5">
    <source>
        <dbReference type="ARBA" id="ARBA00023136"/>
    </source>
</evidence>
<dbReference type="PANTHER" id="PTHR30477">
    <property type="entry name" value="ABC-TRANSPORTER METAL-BINDING PROTEIN"/>
    <property type="match status" value="1"/>
</dbReference>
<dbReference type="Proteomes" id="UP000051957">
    <property type="component" value="Unassembled WGS sequence"/>
</dbReference>
<dbReference type="EMBL" id="AZGK01000009">
    <property type="protein sequence ID" value="KRM46166.1"/>
    <property type="molecule type" value="Genomic_DNA"/>
</dbReference>
<feature type="transmembrane region" description="Helical" evidence="7">
    <location>
        <begin position="167"/>
        <end position="200"/>
    </location>
</feature>
<feature type="transmembrane region" description="Helical" evidence="7">
    <location>
        <begin position="212"/>
        <end position="235"/>
    </location>
</feature>
<feature type="transmembrane region" description="Helical" evidence="7">
    <location>
        <begin position="12"/>
        <end position="31"/>
    </location>
</feature>
<evidence type="ECO:0000256" key="1">
    <source>
        <dbReference type="ARBA" id="ARBA00004141"/>
    </source>
</evidence>
<feature type="transmembrane region" description="Helical" evidence="7">
    <location>
        <begin position="129"/>
        <end position="147"/>
    </location>
</feature>
<gene>
    <name evidence="8" type="ORF">FC51_GL002370</name>
</gene>
<evidence type="ECO:0000256" key="7">
    <source>
        <dbReference type="SAM" id="Phobius"/>
    </source>
</evidence>
<dbReference type="GO" id="GO:0055085">
    <property type="term" value="P:transmembrane transport"/>
    <property type="evidence" value="ECO:0007669"/>
    <property type="project" value="InterPro"/>
</dbReference>
<dbReference type="PANTHER" id="PTHR30477:SF0">
    <property type="entry name" value="METAL TRANSPORT SYSTEM MEMBRANE PROTEIN TM_0125-RELATED"/>
    <property type="match status" value="1"/>
</dbReference>